<evidence type="ECO:0000313" key="10">
    <source>
        <dbReference type="EMBL" id="KAF6041347.1"/>
    </source>
</evidence>
<gene>
    <name evidence="10" type="ORF">EB796_000301</name>
</gene>
<dbReference type="AlphaFoldDB" id="A0A7J7KT54"/>
<accession>A0A7J7KT54</accession>
<protein>
    <recommendedName>
        <fullName evidence="9">Sidoreflexin</fullName>
    </recommendedName>
</protein>
<evidence type="ECO:0000256" key="2">
    <source>
        <dbReference type="ARBA" id="ARBA00005974"/>
    </source>
</evidence>
<dbReference type="PANTHER" id="PTHR11153">
    <property type="entry name" value="SIDEROFLEXIN"/>
    <property type="match status" value="1"/>
</dbReference>
<dbReference type="OrthoDB" id="6608471at2759"/>
<name>A0A7J7KT54_BUGNE</name>
<keyword evidence="11" id="KW-1185">Reference proteome</keyword>
<dbReference type="NCBIfam" id="TIGR00798">
    <property type="entry name" value="mtc"/>
    <property type="match status" value="1"/>
</dbReference>
<evidence type="ECO:0000256" key="6">
    <source>
        <dbReference type="ARBA" id="ARBA00022989"/>
    </source>
</evidence>
<comment type="subcellular location">
    <subcellularLocation>
        <location evidence="1 9">Mitochondrion membrane</location>
        <topology evidence="1 9">Multi-pass membrane protein</topology>
    </subcellularLocation>
</comment>
<evidence type="ECO:0000313" key="11">
    <source>
        <dbReference type="Proteomes" id="UP000593567"/>
    </source>
</evidence>
<dbReference type="EMBL" id="VXIV02000055">
    <property type="protein sequence ID" value="KAF6041347.1"/>
    <property type="molecule type" value="Genomic_DNA"/>
</dbReference>
<organism evidence="10 11">
    <name type="scientific">Bugula neritina</name>
    <name type="common">Brown bryozoan</name>
    <name type="synonym">Sertularia neritina</name>
    <dbReference type="NCBI Taxonomy" id="10212"/>
    <lineage>
        <taxon>Eukaryota</taxon>
        <taxon>Metazoa</taxon>
        <taxon>Spiralia</taxon>
        <taxon>Lophotrochozoa</taxon>
        <taxon>Bryozoa</taxon>
        <taxon>Gymnolaemata</taxon>
        <taxon>Cheilostomatida</taxon>
        <taxon>Flustrina</taxon>
        <taxon>Buguloidea</taxon>
        <taxon>Bugulidae</taxon>
        <taxon>Bugula</taxon>
    </lineage>
</organism>
<keyword evidence="6 9" id="KW-1133">Transmembrane helix</keyword>
<evidence type="ECO:0000256" key="7">
    <source>
        <dbReference type="ARBA" id="ARBA00023128"/>
    </source>
</evidence>
<evidence type="ECO:0000256" key="5">
    <source>
        <dbReference type="ARBA" id="ARBA00022970"/>
    </source>
</evidence>
<evidence type="ECO:0000256" key="3">
    <source>
        <dbReference type="ARBA" id="ARBA00022448"/>
    </source>
</evidence>
<comment type="similarity">
    <text evidence="2 9">Belongs to the sideroflexin family.</text>
</comment>
<keyword evidence="7 9" id="KW-0496">Mitochondrion</keyword>
<feature type="transmembrane region" description="Helical" evidence="9">
    <location>
        <begin position="264"/>
        <end position="284"/>
    </location>
</feature>
<proteinExistence type="inferred from homology"/>
<evidence type="ECO:0000256" key="1">
    <source>
        <dbReference type="ARBA" id="ARBA00004225"/>
    </source>
</evidence>
<comment type="caution">
    <text evidence="10">The sequence shown here is derived from an EMBL/GenBank/DDBJ whole genome shotgun (WGS) entry which is preliminary data.</text>
</comment>
<dbReference type="PANTHER" id="PTHR11153:SF8">
    <property type="entry name" value="SIDEROFLEXIN-1"/>
    <property type="match status" value="1"/>
</dbReference>
<dbReference type="Pfam" id="PF03820">
    <property type="entry name" value="SFXNs"/>
    <property type="match status" value="1"/>
</dbReference>
<dbReference type="GO" id="GO:0140300">
    <property type="term" value="P:serine import into mitochondrion"/>
    <property type="evidence" value="ECO:0007669"/>
    <property type="project" value="TreeGrafter"/>
</dbReference>
<dbReference type="GO" id="GO:0005743">
    <property type="term" value="C:mitochondrial inner membrane"/>
    <property type="evidence" value="ECO:0007669"/>
    <property type="project" value="TreeGrafter"/>
</dbReference>
<feature type="transmembrane region" description="Helical" evidence="9">
    <location>
        <begin position="222"/>
        <end position="244"/>
    </location>
</feature>
<keyword evidence="3" id="KW-0813">Transport</keyword>
<evidence type="ECO:0000256" key="9">
    <source>
        <dbReference type="RuleBase" id="RU362000"/>
    </source>
</evidence>
<sequence>MSSAAERLGINIEKPRYDQSTYTGRAKHFFIVTNPLNLLAVMQSWKNPNAYNGGKLPGITGDQLWRAKQLYDSTYHPDTGGKMFLLGRMSAQVPCNMVITGCMMTFYKTTPAVVFWQWINQSFNALVNYTNRSGPNPISPATLGWSYCGATTGAITTALFLNKVVAPRFPPLVGRFVPFAAVAAANAINLPMMRSSELTNGIPVLTADGEEVGKSSKAAQSAISQVVVSRIGMAAPGMFIPPIIMAKLEKGPFLTKYSKMNAPLQVLMVGTCLVFATPLCCALFPQMSSIKTSSLEPELRDELSARPHPPERVYFNKGL</sequence>
<keyword evidence="4 9" id="KW-0812">Transmembrane</keyword>
<evidence type="ECO:0000256" key="4">
    <source>
        <dbReference type="ARBA" id="ARBA00022692"/>
    </source>
</evidence>
<comment type="caution">
    <text evidence="9">Lacks conserved residue(s) required for the propagation of feature annotation.</text>
</comment>
<evidence type="ECO:0000256" key="8">
    <source>
        <dbReference type="ARBA" id="ARBA00023136"/>
    </source>
</evidence>
<dbReference type="Proteomes" id="UP000593567">
    <property type="component" value="Unassembled WGS sequence"/>
</dbReference>
<keyword evidence="5" id="KW-0029">Amino-acid transport</keyword>
<dbReference type="InterPro" id="IPR004686">
    <property type="entry name" value="Mtc"/>
</dbReference>
<dbReference type="GO" id="GO:0015075">
    <property type="term" value="F:monoatomic ion transmembrane transporter activity"/>
    <property type="evidence" value="ECO:0007669"/>
    <property type="project" value="InterPro"/>
</dbReference>
<reference evidence="10" key="1">
    <citation type="submission" date="2020-06" db="EMBL/GenBank/DDBJ databases">
        <title>Draft genome of Bugula neritina, a colonial animal packing powerful symbionts and potential medicines.</title>
        <authorList>
            <person name="Rayko M."/>
        </authorList>
    </citation>
    <scope>NUCLEOTIDE SEQUENCE [LARGE SCALE GENOMIC DNA]</scope>
    <source>
        <strain evidence="10">Kwan_BN1</strain>
    </source>
</reference>
<keyword evidence="8 9" id="KW-0472">Membrane</keyword>